<dbReference type="EMBL" id="BOVK01000041">
    <property type="protein sequence ID" value="GIQ70111.1"/>
    <property type="molecule type" value="Genomic_DNA"/>
</dbReference>
<accession>A0A8J4H5V8</accession>
<comment type="caution">
    <text evidence="1">The sequence shown here is derived from an EMBL/GenBank/DDBJ whole genome shotgun (WGS) entry which is preliminary data.</text>
</comment>
<gene>
    <name evidence="1" type="ORF">XYCOK13_29350</name>
</gene>
<name>A0A8J4H5V8_9BACL</name>
<dbReference type="Proteomes" id="UP000677918">
    <property type="component" value="Unassembled WGS sequence"/>
</dbReference>
<reference evidence="1" key="1">
    <citation type="submission" date="2021-04" db="EMBL/GenBank/DDBJ databases">
        <title>Draft genome sequence of Xylanibacillus composti strain K13.</title>
        <authorList>
            <person name="Uke A."/>
            <person name="Chhe C."/>
            <person name="Baramee S."/>
            <person name="Kosugi A."/>
        </authorList>
    </citation>
    <scope>NUCLEOTIDE SEQUENCE</scope>
    <source>
        <strain evidence="1">K13</strain>
    </source>
</reference>
<evidence type="ECO:0000313" key="2">
    <source>
        <dbReference type="Proteomes" id="UP000677918"/>
    </source>
</evidence>
<evidence type="ECO:0000313" key="1">
    <source>
        <dbReference type="EMBL" id="GIQ70111.1"/>
    </source>
</evidence>
<organism evidence="1 2">
    <name type="scientific">Xylanibacillus composti</name>
    <dbReference type="NCBI Taxonomy" id="1572762"/>
    <lineage>
        <taxon>Bacteria</taxon>
        <taxon>Bacillati</taxon>
        <taxon>Bacillota</taxon>
        <taxon>Bacilli</taxon>
        <taxon>Bacillales</taxon>
        <taxon>Paenibacillaceae</taxon>
        <taxon>Xylanibacillus</taxon>
    </lineage>
</organism>
<proteinExistence type="predicted"/>
<keyword evidence="2" id="KW-1185">Reference proteome</keyword>
<dbReference type="AlphaFoldDB" id="A0A8J4H5V8"/>
<sequence length="89" mass="9925">MPPHGIFKKSHESEAKASKLIPVTFAGPGYFKPTKMKQKLLTFAETGGLHRRIYKFYNVKKSLPAGTILESSGGKSPSQNYTFGYLRCQ</sequence>
<protein>
    <submittedName>
        <fullName evidence="1">Uncharacterized protein</fullName>
    </submittedName>
</protein>